<sequence>MFTRKTIIAGAALAAIGIPTLASAEVKIYPYKTHANYCPTGLQPVSINGVICCGSPNQHISYQSAMSHPVAKKRHKIRHKPIQRAKAHCPIGTKGCSID</sequence>
<proteinExistence type="predicted"/>
<keyword evidence="3" id="KW-1185">Reference proteome</keyword>
<accession>A0A975PN54</accession>
<dbReference type="RefSeq" id="WP_212705301.1">
    <property type="nucleotide sequence ID" value="NZ_CP073581.1"/>
</dbReference>
<organism evidence="2 3">
    <name type="scientific">Sulfitobacter albidus</name>
    <dbReference type="NCBI Taxonomy" id="2829501"/>
    <lineage>
        <taxon>Bacteria</taxon>
        <taxon>Pseudomonadati</taxon>
        <taxon>Pseudomonadota</taxon>
        <taxon>Alphaproteobacteria</taxon>
        <taxon>Rhodobacterales</taxon>
        <taxon>Roseobacteraceae</taxon>
        <taxon>Sulfitobacter</taxon>
    </lineage>
</organism>
<feature type="signal peptide" evidence="1">
    <location>
        <begin position="1"/>
        <end position="24"/>
    </location>
</feature>
<name>A0A975PN54_9RHOB</name>
<evidence type="ECO:0000313" key="2">
    <source>
        <dbReference type="EMBL" id="QUJ77106.1"/>
    </source>
</evidence>
<dbReference type="AlphaFoldDB" id="A0A975PN54"/>
<dbReference type="KEGG" id="sual:KDD17_03500"/>
<keyword evidence="1" id="KW-0732">Signal</keyword>
<dbReference type="EMBL" id="CP073581">
    <property type="protein sequence ID" value="QUJ77106.1"/>
    <property type="molecule type" value="Genomic_DNA"/>
</dbReference>
<gene>
    <name evidence="2" type="ORF">KDD17_03500</name>
</gene>
<feature type="chain" id="PRO_5037984704" description="Secreted protein" evidence="1">
    <location>
        <begin position="25"/>
        <end position="99"/>
    </location>
</feature>
<evidence type="ECO:0000313" key="3">
    <source>
        <dbReference type="Proteomes" id="UP000683291"/>
    </source>
</evidence>
<protein>
    <recommendedName>
        <fullName evidence="4">Secreted protein</fullName>
    </recommendedName>
</protein>
<evidence type="ECO:0008006" key="4">
    <source>
        <dbReference type="Google" id="ProtNLM"/>
    </source>
</evidence>
<evidence type="ECO:0000256" key="1">
    <source>
        <dbReference type="SAM" id="SignalP"/>
    </source>
</evidence>
<reference evidence="2" key="1">
    <citation type="submission" date="2021-04" db="EMBL/GenBank/DDBJ databases">
        <title>Complete genome sequence for Sulfitobacter sp. strain JK7-1.</title>
        <authorList>
            <person name="Park S.-J."/>
        </authorList>
    </citation>
    <scope>NUCLEOTIDE SEQUENCE</scope>
    <source>
        <strain evidence="2">JK7-1</strain>
    </source>
</reference>
<dbReference type="Proteomes" id="UP000683291">
    <property type="component" value="Chromosome 1"/>
</dbReference>